<reference evidence="3" key="1">
    <citation type="submission" date="2020-04" db="EMBL/GenBank/DDBJ databases">
        <title>Draft genome resource of the tomato pathogen Pseudocercospora fuligena.</title>
        <authorList>
            <person name="Zaccaron A."/>
        </authorList>
    </citation>
    <scope>NUCLEOTIDE SEQUENCE</scope>
    <source>
        <strain evidence="3">PF001</strain>
    </source>
</reference>
<name>A0A8H6RUK8_9PEZI</name>
<feature type="transmembrane region" description="Helical" evidence="1">
    <location>
        <begin position="503"/>
        <end position="525"/>
    </location>
</feature>
<dbReference type="PANTHER" id="PTHR10622:SF12">
    <property type="entry name" value="HET DOMAIN-CONTAINING PROTEIN"/>
    <property type="match status" value="1"/>
</dbReference>
<feature type="domain" description="Heterokaryon incompatibility" evidence="2">
    <location>
        <begin position="22"/>
        <end position="145"/>
    </location>
</feature>
<sequence>MRLIDTETLEQHEFFDSQVPEYAILSHCWSENEISLAQYQAARDRTGSSFSKIVQCCELARSHPLNLKWAWIDTCCIDKKSSAELSEAINSMYNWYQRAEVCYVFLEDYDSTLDNQRQSSDSADAKINSRLSKCKWFTRGWTLQELVASRRVLFYDMNGIEFGTKTSLVGQLSSITRVDVPYLDGTMSPQEASVACRMSWASYRRTSRPEDIAYCLLGLFDVNMPLLYGEGDRKAFVRLQGAIISQIDDESVFAWKSTDNETPRGLLADHPNEFATSGNIIVDRTLRITLPAPRLSSRGIEWCIPRRKHRFSMEVGPAGCDSMWNPVQLELACRPANREGASSVLISREDFNAPFHRSQPAVLLSFINRTESLLRRLAKYHYFSDNAVDSIIISQYPYQRKLRLECRPSFTLEKLVLTLYYRIAIPACLIGGDFVCIRYGNPMLTWTIFTTLRWLLPSDMPLYTTIYFLTIWAAALGTLETDLFLTLSDYIHDFAPAVGYPEWALLSLEHTTTLISIVAYFLPFLT</sequence>
<dbReference type="InterPro" id="IPR010730">
    <property type="entry name" value="HET"/>
</dbReference>
<feature type="transmembrane region" description="Helical" evidence="1">
    <location>
        <begin position="419"/>
        <end position="439"/>
    </location>
</feature>
<dbReference type="Proteomes" id="UP000660729">
    <property type="component" value="Unassembled WGS sequence"/>
</dbReference>
<keyword evidence="1" id="KW-0812">Transmembrane</keyword>
<dbReference type="PANTHER" id="PTHR10622">
    <property type="entry name" value="HET DOMAIN-CONTAINING PROTEIN"/>
    <property type="match status" value="1"/>
</dbReference>
<evidence type="ECO:0000259" key="2">
    <source>
        <dbReference type="Pfam" id="PF06985"/>
    </source>
</evidence>
<evidence type="ECO:0000313" key="3">
    <source>
        <dbReference type="EMBL" id="KAF7197441.1"/>
    </source>
</evidence>
<accession>A0A8H6RUK8</accession>
<keyword evidence="1" id="KW-0472">Membrane</keyword>
<proteinExistence type="predicted"/>
<dbReference type="AlphaFoldDB" id="A0A8H6RUK8"/>
<gene>
    <name evidence="3" type="ORF">HII31_01251</name>
</gene>
<comment type="caution">
    <text evidence="3">The sequence shown here is derived from an EMBL/GenBank/DDBJ whole genome shotgun (WGS) entry which is preliminary data.</text>
</comment>
<dbReference type="EMBL" id="JABCIY010000015">
    <property type="protein sequence ID" value="KAF7197441.1"/>
    <property type="molecule type" value="Genomic_DNA"/>
</dbReference>
<keyword evidence="4" id="KW-1185">Reference proteome</keyword>
<dbReference type="OrthoDB" id="674604at2759"/>
<organism evidence="3 4">
    <name type="scientific">Pseudocercospora fuligena</name>
    <dbReference type="NCBI Taxonomy" id="685502"/>
    <lineage>
        <taxon>Eukaryota</taxon>
        <taxon>Fungi</taxon>
        <taxon>Dikarya</taxon>
        <taxon>Ascomycota</taxon>
        <taxon>Pezizomycotina</taxon>
        <taxon>Dothideomycetes</taxon>
        <taxon>Dothideomycetidae</taxon>
        <taxon>Mycosphaerellales</taxon>
        <taxon>Mycosphaerellaceae</taxon>
        <taxon>Pseudocercospora</taxon>
    </lineage>
</organism>
<feature type="transmembrane region" description="Helical" evidence="1">
    <location>
        <begin position="460"/>
        <end position="479"/>
    </location>
</feature>
<dbReference type="Pfam" id="PF06985">
    <property type="entry name" value="HET"/>
    <property type="match status" value="1"/>
</dbReference>
<evidence type="ECO:0000256" key="1">
    <source>
        <dbReference type="SAM" id="Phobius"/>
    </source>
</evidence>
<evidence type="ECO:0000313" key="4">
    <source>
        <dbReference type="Proteomes" id="UP000660729"/>
    </source>
</evidence>
<protein>
    <submittedName>
        <fullName evidence="3">Vegetative incompatibility protein HET-E-1</fullName>
    </submittedName>
</protein>
<keyword evidence="1" id="KW-1133">Transmembrane helix</keyword>